<accession>A0ABY5ZWB6</accession>
<dbReference type="RefSeq" id="WP_133248171.1">
    <property type="nucleotide sequence ID" value="NZ_CP104377.1"/>
</dbReference>
<evidence type="ECO:0000313" key="2">
    <source>
        <dbReference type="Proteomes" id="UP001058290"/>
    </source>
</evidence>
<keyword evidence="2" id="KW-1185">Reference proteome</keyword>
<organism evidence="1 2">
    <name type="scientific">Comamonas squillarum</name>
    <dbReference type="NCBI Taxonomy" id="2977320"/>
    <lineage>
        <taxon>Bacteria</taxon>
        <taxon>Pseudomonadati</taxon>
        <taxon>Pseudomonadota</taxon>
        <taxon>Betaproteobacteria</taxon>
        <taxon>Burkholderiales</taxon>
        <taxon>Comamonadaceae</taxon>
        <taxon>Comamonas</taxon>
    </lineage>
</organism>
<dbReference type="EMBL" id="CP104377">
    <property type="protein sequence ID" value="UXC17763.1"/>
    <property type="molecule type" value="Genomic_DNA"/>
</dbReference>
<sequence length="151" mass="17266">MCLPTLEEINIHDSLDERFAAQMFLGKSIAEVSAMFRTHSIQCAEALADMGPKARVFYLPAYLQYLASEDSRGDTDAASGLTRIAHEIMETGWDSREIRDQLLAALERIHSEFARYAPDRKTQRIYHQVPDEVRRAIRMLRLRGNSQLHSS</sequence>
<protein>
    <submittedName>
        <fullName evidence="1">Uncharacterized protein</fullName>
    </submittedName>
</protein>
<evidence type="ECO:0000313" key="1">
    <source>
        <dbReference type="EMBL" id="UXC17763.1"/>
    </source>
</evidence>
<reference evidence="1" key="1">
    <citation type="submission" date="2022-09" db="EMBL/GenBank/DDBJ databases">
        <title>Bacterial diversity in gut of crayfish and pufferfish.</title>
        <authorList>
            <person name="Huang Y."/>
        </authorList>
    </citation>
    <scope>NUCLEOTIDE SEQUENCE</scope>
    <source>
        <strain evidence="1">PR12</strain>
    </source>
</reference>
<dbReference type="Proteomes" id="UP001058290">
    <property type="component" value="Chromosome"/>
</dbReference>
<proteinExistence type="predicted"/>
<gene>
    <name evidence="1" type="ORF">N4T19_19005</name>
</gene>
<name>A0ABY5ZWB6_9BURK</name>